<dbReference type="Gene3D" id="3.30.565.10">
    <property type="entry name" value="Histidine kinase-like ATPase, C-terminal domain"/>
    <property type="match status" value="1"/>
</dbReference>
<dbReference type="GO" id="GO:0005886">
    <property type="term" value="C:plasma membrane"/>
    <property type="evidence" value="ECO:0007669"/>
    <property type="project" value="TreeGrafter"/>
</dbReference>
<dbReference type="InterPro" id="IPR001789">
    <property type="entry name" value="Sig_transdc_resp-reg_receiver"/>
</dbReference>
<dbReference type="Proteomes" id="UP000799767">
    <property type="component" value="Unassembled WGS sequence"/>
</dbReference>
<feature type="modified residue" description="4-aspartylphosphate" evidence="6">
    <location>
        <position position="824"/>
    </location>
</feature>
<dbReference type="SUPFAM" id="SSF47384">
    <property type="entry name" value="Homodimeric domain of signal transducing histidine kinase"/>
    <property type="match status" value="1"/>
</dbReference>
<feature type="region of interest" description="Disordered" evidence="7">
    <location>
        <begin position="364"/>
        <end position="412"/>
    </location>
</feature>
<evidence type="ECO:0000256" key="5">
    <source>
        <dbReference type="ARBA" id="ARBA00022777"/>
    </source>
</evidence>
<reference evidence="10" key="1">
    <citation type="journal article" date="2020" name="Stud. Mycol.">
        <title>101 Dothideomycetes genomes: a test case for predicting lifestyles and emergence of pathogens.</title>
        <authorList>
            <person name="Haridas S."/>
            <person name="Albert R."/>
            <person name="Binder M."/>
            <person name="Bloem J."/>
            <person name="Labutti K."/>
            <person name="Salamov A."/>
            <person name="Andreopoulos B."/>
            <person name="Baker S."/>
            <person name="Barry K."/>
            <person name="Bills G."/>
            <person name="Bluhm B."/>
            <person name="Cannon C."/>
            <person name="Castanera R."/>
            <person name="Culley D."/>
            <person name="Daum C."/>
            <person name="Ezra D."/>
            <person name="Gonzalez J."/>
            <person name="Henrissat B."/>
            <person name="Kuo A."/>
            <person name="Liang C."/>
            <person name="Lipzen A."/>
            <person name="Lutzoni F."/>
            <person name="Magnuson J."/>
            <person name="Mondo S."/>
            <person name="Nolan M."/>
            <person name="Ohm R."/>
            <person name="Pangilinan J."/>
            <person name="Park H.-J."/>
            <person name="Ramirez L."/>
            <person name="Alfaro M."/>
            <person name="Sun H."/>
            <person name="Tritt A."/>
            <person name="Yoshinaga Y."/>
            <person name="Zwiers L.-H."/>
            <person name="Turgeon B."/>
            <person name="Goodwin S."/>
            <person name="Spatafora J."/>
            <person name="Crous P."/>
            <person name="Grigoriev I."/>
        </authorList>
    </citation>
    <scope>NUCLEOTIDE SEQUENCE</scope>
    <source>
        <strain evidence="10">CBS 113389</strain>
    </source>
</reference>
<dbReference type="InterPro" id="IPR003594">
    <property type="entry name" value="HATPase_dom"/>
</dbReference>
<dbReference type="FunFam" id="1.10.287.130:FF:000100">
    <property type="entry name" value="Sensor histidine kinase/response regulator"/>
    <property type="match status" value="1"/>
</dbReference>
<keyword evidence="3 6" id="KW-0597">Phosphoprotein</keyword>
<comment type="catalytic activity">
    <reaction evidence="1">
        <text>ATP + protein L-histidine = ADP + protein N-phospho-L-histidine.</text>
        <dbReference type="EC" id="2.7.13.3"/>
    </reaction>
</comment>
<evidence type="ECO:0000256" key="2">
    <source>
        <dbReference type="ARBA" id="ARBA00012438"/>
    </source>
</evidence>
<protein>
    <recommendedName>
        <fullName evidence="2">histidine kinase</fullName>
        <ecNumber evidence="2">2.7.13.3</ecNumber>
    </recommendedName>
</protein>
<sequence>MSAEATAVMVDRQSVCLPHYGTQDVLQHGDPRFADVLNRYYPVAESEALEAVVRLKAKLPSLSADDFFPTVTEDLSRILRAEMAFVAKRVLVDEHEAAVEMPPIGEPGACLMASALHFCSEDGSKTTLRDFRYAGHGCPCAYMRHDKVFVVPEKLGDFFTNNPNKLPFPAAAYIAVPLFAEGKCFAHFGVMWSEEGAAKRVLSWGFIEMLLHSLEDLMQQRLVQGANFLKPTPLPETSQVIPHAAVTLAQSLRPYAGSLSHELRTPMQGIVGMLDVMYATVEEAVSGHIDPRLRRVFEELKENIQVVQDSSRRAVEAADNVVHAYDMDMSVPESSGLPFLDDLDSASPFSTQISADRRPEIFVSGSNLPLSRKRRRDEASSRHNSNASSKVQKLEAAAAAWSSNPREPSQEIKDGLQEAGDVHSYAQPGATPTNEDAELAAHSLTPIYRHVAPGLRHTNIREVFRYVINEGLKMGGRPDSALAQETTYGEIVEVRSRGSDGTAKTKYIEWSVDPSLPMTIFMEEKDLSKLVSCVILNAIKFTDQHGGRVEIHARLSSRGKYVSIKVADNGPGIPAAFLPRLFMPFSRENESTTRSSEGLGLGLMVAKGIARKLGGDLMCTRAETEGEHRGSEFEIRIPTIAGETLSRPTSPFGSPLPRRPSLAPIIATPKTTFQPSPESPKSPNKLSRALQDAVDSHPAPPKSDSHSTPPKSLHPPTVTSLLHGMTSSPPSPPHDQPSTTHLEPQRPRFRKSVSNPEIDRDLANKYPLTFLVAEDNKINRKLLVSMLRKFGYDGVYEAHDGAEAVRQMKTHRDLGVGIDVVLMDLWMPLMDGYEATQRILSEVEGELGAGKGAGANGNGFRRKRPTVLAVTADVTDGAQERAARVGMKGFMTKPYKINDLQRLITEYCAQREGP</sequence>
<dbReference type="GO" id="GO:0000155">
    <property type="term" value="F:phosphorelay sensor kinase activity"/>
    <property type="evidence" value="ECO:0007669"/>
    <property type="project" value="InterPro"/>
</dbReference>
<dbReference type="InterPro" id="IPR036097">
    <property type="entry name" value="HisK_dim/P_sf"/>
</dbReference>
<feature type="region of interest" description="Disordered" evidence="7">
    <location>
        <begin position="638"/>
        <end position="756"/>
    </location>
</feature>
<evidence type="ECO:0000256" key="1">
    <source>
        <dbReference type="ARBA" id="ARBA00000085"/>
    </source>
</evidence>
<dbReference type="SMART" id="SM00448">
    <property type="entry name" value="REC"/>
    <property type="match status" value="1"/>
</dbReference>
<dbReference type="PANTHER" id="PTHR43047:SF2">
    <property type="entry name" value="HISTIDINE KINASE M7"/>
    <property type="match status" value="1"/>
</dbReference>
<dbReference type="InterPro" id="IPR036890">
    <property type="entry name" value="HATPase_C_sf"/>
</dbReference>
<dbReference type="Pfam" id="PF00072">
    <property type="entry name" value="Response_reg"/>
    <property type="match status" value="1"/>
</dbReference>
<dbReference type="Pfam" id="PF02518">
    <property type="entry name" value="HATPase_c"/>
    <property type="match status" value="1"/>
</dbReference>
<evidence type="ECO:0000259" key="8">
    <source>
        <dbReference type="PROSITE" id="PS50109"/>
    </source>
</evidence>
<dbReference type="SUPFAM" id="SSF52172">
    <property type="entry name" value="CheY-like"/>
    <property type="match status" value="1"/>
</dbReference>
<dbReference type="RefSeq" id="XP_033587626.1">
    <property type="nucleotide sequence ID" value="XM_033737407.1"/>
</dbReference>
<dbReference type="EMBL" id="MU001638">
    <property type="protein sequence ID" value="KAF2481056.1"/>
    <property type="molecule type" value="Genomic_DNA"/>
</dbReference>
<dbReference type="InterPro" id="IPR003661">
    <property type="entry name" value="HisK_dim/P_dom"/>
</dbReference>
<dbReference type="CDD" id="cd00075">
    <property type="entry name" value="HATPase"/>
    <property type="match status" value="1"/>
</dbReference>
<dbReference type="CDD" id="cd17546">
    <property type="entry name" value="REC_hyHK_CKI1_RcsC-like"/>
    <property type="match status" value="1"/>
</dbReference>
<organism evidence="10 11">
    <name type="scientific">Neohortaea acidophila</name>
    <dbReference type="NCBI Taxonomy" id="245834"/>
    <lineage>
        <taxon>Eukaryota</taxon>
        <taxon>Fungi</taxon>
        <taxon>Dikarya</taxon>
        <taxon>Ascomycota</taxon>
        <taxon>Pezizomycotina</taxon>
        <taxon>Dothideomycetes</taxon>
        <taxon>Dothideomycetidae</taxon>
        <taxon>Mycosphaerellales</taxon>
        <taxon>Teratosphaeriaceae</taxon>
        <taxon>Neohortaea</taxon>
    </lineage>
</organism>
<feature type="domain" description="Response regulatory" evidence="9">
    <location>
        <begin position="769"/>
        <end position="908"/>
    </location>
</feature>
<keyword evidence="4" id="KW-0808">Transferase</keyword>
<dbReference type="GeneID" id="54478409"/>
<accession>A0A6A6PML5</accession>
<evidence type="ECO:0000256" key="6">
    <source>
        <dbReference type="PROSITE-ProRule" id="PRU00169"/>
    </source>
</evidence>
<proteinExistence type="predicted"/>
<evidence type="ECO:0000313" key="11">
    <source>
        <dbReference type="Proteomes" id="UP000799767"/>
    </source>
</evidence>
<feature type="compositionally biased region" description="Polar residues" evidence="7">
    <location>
        <begin position="382"/>
        <end position="391"/>
    </location>
</feature>
<gene>
    <name evidence="10" type="ORF">BDY17DRAFT_325777</name>
</gene>
<evidence type="ECO:0000256" key="4">
    <source>
        <dbReference type="ARBA" id="ARBA00022679"/>
    </source>
</evidence>
<dbReference type="PRINTS" id="PR00344">
    <property type="entry name" value="BCTRLSENSOR"/>
</dbReference>
<dbReference type="AlphaFoldDB" id="A0A6A6PML5"/>
<dbReference type="InterPro" id="IPR011006">
    <property type="entry name" value="CheY-like_superfamily"/>
</dbReference>
<dbReference type="InterPro" id="IPR005467">
    <property type="entry name" value="His_kinase_dom"/>
</dbReference>
<evidence type="ECO:0000256" key="7">
    <source>
        <dbReference type="SAM" id="MobiDB-lite"/>
    </source>
</evidence>
<feature type="compositionally biased region" description="Polar residues" evidence="7">
    <location>
        <begin position="669"/>
        <end position="685"/>
    </location>
</feature>
<keyword evidence="11" id="KW-1185">Reference proteome</keyword>
<name>A0A6A6PML5_9PEZI</name>
<dbReference type="PROSITE" id="PS50110">
    <property type="entry name" value="RESPONSE_REGULATORY"/>
    <property type="match status" value="1"/>
</dbReference>
<dbReference type="SMART" id="SM00387">
    <property type="entry name" value="HATPase_c"/>
    <property type="match status" value="1"/>
</dbReference>
<keyword evidence="5 10" id="KW-0418">Kinase</keyword>
<dbReference type="Gene3D" id="3.40.50.2300">
    <property type="match status" value="1"/>
</dbReference>
<evidence type="ECO:0000259" key="9">
    <source>
        <dbReference type="PROSITE" id="PS50110"/>
    </source>
</evidence>
<dbReference type="PANTHER" id="PTHR43047">
    <property type="entry name" value="TWO-COMPONENT HISTIDINE PROTEIN KINASE"/>
    <property type="match status" value="1"/>
</dbReference>
<dbReference type="PROSITE" id="PS50109">
    <property type="entry name" value="HIS_KIN"/>
    <property type="match status" value="1"/>
</dbReference>
<dbReference type="OrthoDB" id="60033at2759"/>
<evidence type="ECO:0000313" key="10">
    <source>
        <dbReference type="EMBL" id="KAF2481056.1"/>
    </source>
</evidence>
<dbReference type="EC" id="2.7.13.3" evidence="2"/>
<dbReference type="SUPFAM" id="SSF55874">
    <property type="entry name" value="ATPase domain of HSP90 chaperone/DNA topoisomerase II/histidine kinase"/>
    <property type="match status" value="1"/>
</dbReference>
<dbReference type="Gene3D" id="1.10.287.130">
    <property type="match status" value="1"/>
</dbReference>
<dbReference type="CDD" id="cd00082">
    <property type="entry name" value="HisKA"/>
    <property type="match status" value="1"/>
</dbReference>
<feature type="domain" description="Histidine kinase" evidence="8">
    <location>
        <begin position="518"/>
        <end position="641"/>
    </location>
</feature>
<evidence type="ECO:0000256" key="3">
    <source>
        <dbReference type="ARBA" id="ARBA00022553"/>
    </source>
</evidence>
<dbReference type="GO" id="GO:0009927">
    <property type="term" value="F:histidine phosphotransfer kinase activity"/>
    <property type="evidence" value="ECO:0007669"/>
    <property type="project" value="TreeGrafter"/>
</dbReference>
<dbReference type="InterPro" id="IPR004358">
    <property type="entry name" value="Sig_transdc_His_kin-like_C"/>
</dbReference>